<feature type="domain" description="N,N-dimethylformamidase beta subunit-like C-terminal" evidence="1">
    <location>
        <begin position="281"/>
        <end position="710"/>
    </location>
</feature>
<reference evidence="2 3" key="1">
    <citation type="submission" date="2018-06" db="EMBL/GenBank/DDBJ databases">
        <title>Genomic Encyclopedia of Archaeal and Bacterial Type Strains, Phase II (KMG-II): from individual species to whole genera.</title>
        <authorList>
            <person name="Goeker M."/>
        </authorList>
    </citation>
    <scope>NUCLEOTIDE SEQUENCE [LARGE SCALE GENOMIC DNA]</scope>
    <source>
        <strain evidence="2 3">DSM 24525</strain>
    </source>
</reference>
<proteinExistence type="predicted"/>
<protein>
    <submittedName>
        <fullName evidence="2">N,N-dimethylformamidase</fullName>
    </submittedName>
</protein>
<sequence length="731" mass="78152">MPPEPSAAELPITGYLDRFSRRPGERVAAHVSVPGGESFRARLVRVISGDPNPAGPGLRFEDLSARFDANFPGRHQPIHLGSHALVPRPPGRGQGACCWTALVWLAAPPPAEAAVMSEEQGPCIVTLAIGPGGAMARIAAPGLEARLAIAEPLRLGCWYRLWLSADPATGALLLGQQALEAYPAHIAETSVAGLVLPDGGGGLLIGARGLAAPQAHITAKIEAPALLAGFRTGWPQPDTGLAAADPAILAAWDFSLGMSSQDITDLGPQACHGTLVNLPTRAMVGARWSGTEMCWRHAPADYAAIHFHADDLGDCGWAADFHFEVPADLPSGAYALRLTCAAGEDMLPFYVLPPRGVARAPVAFLASTFTYQAYANHSRGNADAEYKARAAAWGASAYNPDDYPGYGRSTYNRHPDNSGIAFSSRLRPILTMRPGFLTFNDARGSGLRHYPADTHILAWLEAKGIAFDVLTDEDLHEEGQALLAPYRVVMTGSHPEYHTLHTLDALQGYTRDGGRLMYMGGNGFYWRVACVAELPGVIELRRAEGGIRAWAAEPGEYYHALDGQYGGLWRRNRRPPQMLAGVGFSGQGAFESTYYRRTEASHDPRHAWIFAGVEGEILGDYGLSGGGAAGFELDRADPALGTPDQTVILACSEDPPSSFVTVPEEILSRFTTISGEEQDALKRGEIVYFETPGGGAVFSVGSITYCGSLWQDGFAGPISRLTENVLRRFSA</sequence>
<dbReference type="InterPro" id="IPR046540">
    <property type="entry name" value="DMFA2_C"/>
</dbReference>
<dbReference type="AlphaFoldDB" id="A0A2W7ITR3"/>
<gene>
    <name evidence="2" type="ORF">C8P66_10162</name>
</gene>
<dbReference type="Proteomes" id="UP000249688">
    <property type="component" value="Unassembled WGS sequence"/>
</dbReference>
<keyword evidence="3" id="KW-1185">Reference proteome</keyword>
<comment type="caution">
    <text evidence="2">The sequence shown here is derived from an EMBL/GenBank/DDBJ whole genome shotgun (WGS) entry which is preliminary data.</text>
</comment>
<dbReference type="Pfam" id="PF20254">
    <property type="entry name" value="DMFA2_C"/>
    <property type="match status" value="1"/>
</dbReference>
<organism evidence="2 3">
    <name type="scientific">Humitalea rosea</name>
    <dbReference type="NCBI Taxonomy" id="990373"/>
    <lineage>
        <taxon>Bacteria</taxon>
        <taxon>Pseudomonadati</taxon>
        <taxon>Pseudomonadota</taxon>
        <taxon>Alphaproteobacteria</taxon>
        <taxon>Acetobacterales</taxon>
        <taxon>Roseomonadaceae</taxon>
        <taxon>Humitalea</taxon>
    </lineage>
</organism>
<evidence type="ECO:0000259" key="1">
    <source>
        <dbReference type="Pfam" id="PF20254"/>
    </source>
</evidence>
<name>A0A2W7ITR3_9PROT</name>
<dbReference type="OrthoDB" id="505641at2"/>
<evidence type="ECO:0000313" key="2">
    <source>
        <dbReference type="EMBL" id="PZW50849.1"/>
    </source>
</evidence>
<accession>A0A2W7ITR3</accession>
<dbReference type="EMBL" id="QKYU01000001">
    <property type="protein sequence ID" value="PZW50849.1"/>
    <property type="molecule type" value="Genomic_DNA"/>
</dbReference>
<dbReference type="RefSeq" id="WP_111396146.1">
    <property type="nucleotide sequence ID" value="NZ_QKYU01000001.1"/>
</dbReference>
<evidence type="ECO:0000313" key="3">
    <source>
        <dbReference type="Proteomes" id="UP000249688"/>
    </source>
</evidence>